<name>A0ABY4FUF4_9MICO</name>
<evidence type="ECO:0000259" key="6">
    <source>
        <dbReference type="Pfam" id="PF17210"/>
    </source>
</evidence>
<dbReference type="InterPro" id="IPR013783">
    <property type="entry name" value="Ig-like_fold"/>
</dbReference>
<feature type="domain" description="DUF7507" evidence="7">
    <location>
        <begin position="1003"/>
        <end position="1104"/>
    </location>
</feature>
<proteinExistence type="predicted"/>
<dbReference type="Pfam" id="PF17210">
    <property type="entry name" value="SdrD_B"/>
    <property type="match status" value="1"/>
</dbReference>
<feature type="region of interest" description="Disordered" evidence="4">
    <location>
        <begin position="342"/>
        <end position="364"/>
    </location>
</feature>
<dbReference type="EMBL" id="CP095043">
    <property type="protein sequence ID" value="UOQ59814.1"/>
    <property type="molecule type" value="Genomic_DNA"/>
</dbReference>
<dbReference type="Gene3D" id="2.60.40.10">
    <property type="entry name" value="Immunoglobulins"/>
    <property type="match status" value="1"/>
</dbReference>
<feature type="transmembrane region" description="Helical" evidence="5">
    <location>
        <begin position="1353"/>
        <end position="1375"/>
    </location>
</feature>
<keyword evidence="3" id="KW-0732">Signal</keyword>
<feature type="domain" description="DUF7507" evidence="7">
    <location>
        <begin position="1120"/>
        <end position="1218"/>
    </location>
</feature>
<evidence type="ECO:0000256" key="3">
    <source>
        <dbReference type="ARBA" id="ARBA00022729"/>
    </source>
</evidence>
<feature type="domain" description="DUF7507" evidence="7">
    <location>
        <begin position="1233"/>
        <end position="1332"/>
    </location>
</feature>
<keyword evidence="5" id="KW-0812">Transmembrane</keyword>
<dbReference type="RefSeq" id="WP_244685030.1">
    <property type="nucleotide sequence ID" value="NZ_CP095043.1"/>
</dbReference>
<feature type="domain" description="SD-repeat containing protein B" evidence="6">
    <location>
        <begin position="890"/>
        <end position="996"/>
    </location>
</feature>
<comment type="subcellular location">
    <subcellularLocation>
        <location evidence="1">Secreted</location>
    </subcellularLocation>
</comment>
<gene>
    <name evidence="8" type="ORF">MUN76_12280</name>
</gene>
<evidence type="ECO:0000259" key="7">
    <source>
        <dbReference type="Pfam" id="PF24346"/>
    </source>
</evidence>
<dbReference type="Proteomes" id="UP000831775">
    <property type="component" value="Chromosome"/>
</dbReference>
<dbReference type="SUPFAM" id="SSF117074">
    <property type="entry name" value="Hypothetical protein PA1324"/>
    <property type="match status" value="1"/>
</dbReference>
<accession>A0ABY4FUF4</accession>
<keyword evidence="5" id="KW-0472">Membrane</keyword>
<evidence type="ECO:0000256" key="1">
    <source>
        <dbReference type="ARBA" id="ARBA00004613"/>
    </source>
</evidence>
<keyword evidence="2" id="KW-0964">Secreted</keyword>
<evidence type="ECO:0000256" key="5">
    <source>
        <dbReference type="SAM" id="Phobius"/>
    </source>
</evidence>
<organism evidence="8 9">
    <name type="scientific">Leucobacter rhizosphaerae</name>
    <dbReference type="NCBI Taxonomy" id="2932245"/>
    <lineage>
        <taxon>Bacteria</taxon>
        <taxon>Bacillati</taxon>
        <taxon>Actinomycetota</taxon>
        <taxon>Actinomycetes</taxon>
        <taxon>Micrococcales</taxon>
        <taxon>Microbacteriaceae</taxon>
        <taxon>Leucobacter</taxon>
    </lineage>
</organism>
<evidence type="ECO:0000256" key="4">
    <source>
        <dbReference type="SAM" id="MobiDB-lite"/>
    </source>
</evidence>
<keyword evidence="9" id="KW-1185">Reference proteome</keyword>
<evidence type="ECO:0000313" key="8">
    <source>
        <dbReference type="EMBL" id="UOQ59814.1"/>
    </source>
</evidence>
<evidence type="ECO:0000313" key="9">
    <source>
        <dbReference type="Proteomes" id="UP000831775"/>
    </source>
</evidence>
<dbReference type="Pfam" id="PF24346">
    <property type="entry name" value="DUF7507"/>
    <property type="match status" value="3"/>
</dbReference>
<keyword evidence="5" id="KW-1133">Transmembrane helix</keyword>
<evidence type="ECO:0000256" key="2">
    <source>
        <dbReference type="ARBA" id="ARBA00022525"/>
    </source>
</evidence>
<dbReference type="InterPro" id="IPR055354">
    <property type="entry name" value="DUF7507"/>
</dbReference>
<protein>
    <submittedName>
        <fullName evidence="8">Carboxypeptidase regulatory-like domain-containing protein</fullName>
    </submittedName>
</protein>
<reference evidence="8 9" key="1">
    <citation type="submission" date="2022-04" db="EMBL/GenBank/DDBJ databases">
        <title>Leucobacter sp. isolated from rhizosphere of onion.</title>
        <authorList>
            <person name="Won M."/>
            <person name="Lee C.-M."/>
            <person name="Woen H.-Y."/>
            <person name="Kwon S.-W."/>
        </authorList>
    </citation>
    <scope>NUCLEOTIDE SEQUENCE [LARGE SCALE GENOMIC DNA]</scope>
    <source>
        <strain evidence="8 9">H25R-14</strain>
    </source>
</reference>
<sequence length="1380" mass="142419">MSNLQEQRSGHGPRSVWGRLVAAVLGFALVLTGSVVFATGAQAASGTVNSIDLVTVYDGAQVPNDFDDGAANGIVATNDVVGFRWELNATDLSEGVLTQTLPEGWRWDPSSLTSLDSSSSAYQSSYTISPDGRTLTATVSIGSGTGNPSVVAFGTLKAIPSSDVPNDSVYTPEVSVAVDDVVQTAVTDPITVRSAPRADAVKTRAANNILSTFDFGDGAGAVPARYIDFVVTLNTAAGKIGAQNTTLQQPVRLSDDYTLQAPDGFGDGEFVAQVVAKSEPGATVDLAQSGQSLDLAFDGFTQIPNASATVRFWIRDADVPNDAQGALKVINTIAPQDWVDGDGEPVAEEPSGNTAEGTVMKPPTGTGTVAYGKEIMLFNDQSGDFSLTADPGGPGQPFRNVSEQEISKGSTVTARFYVRPGLDLETGAVTTATDLVAYDFWNPAEQQIVDGADVYVGQNNGTAPLDSADYTIQYTSGTDSANPEANTWVNSIAAAGGVSQVSGMRVAYTAGTWGDGLPASTGYFLVAAPMTVVADLGGSARDTARTTFTDLESNPVSTTVNRFVNVGSYRLAIDKTVNRSSIVSGSSLTYTLAPTITRALGAIEDIDVYDLTVVDQLPAGLVSVDTSAVDPAWQVTRSGTAASGLQLTFTYTGTARTGEAVPAITYGVTTSVQAPASRTLVNSATVSALGTTQSARARTDATTTSIFQAEVITEEKVVVGEEQIEVGDPQVSWEGRWFNFQTISQGASSFVDVLPYNGDARGTSFSGTAKLASAMITDGNGAAAAPGYGTLQYTTAPAATVYAAEVDDPSITWVDADGVDLSTIDGITALRVNVADFASGQAGVGGLLVTMDVEGQQDGDQYVNTINGLLGVSGKLGRSNPARIDVVDASISGVVWEDANADGVRDASETLIGDATVRLLDASGAEIATAQTGADGSYTFPALHSGDYTVVVDTSTLGYPANFVVVNTYDLDGDHNSDSGVISLAKAEDRGLVDFGYVTRVSDIDLTKSGKLAGDAVAGDWIDWSFTITNVGENPLTSVELVDHLEGVVDLQVQWTGTAGELAAGASVPATARTQLTQEDVDRGFVVNTATVTGLDPNQTEVDDPADATVVLPEGGSLLFQKTGKMVGDAVVGGEVEWGFTLTNTGNVTLDGLAIADELEGLGEITWGEWPGEAFTLEPGDSVTATAPSTLTQSDVDAGCVTNVASAEGTTPGDRAVPSGEDDASVCFTPESGISLVKRTNGVEVDEAPGVQLTVGDAVEWSYEVTNTGSTTLRNVQLVDDQEGVIAPPEGFDGTLAPGESVTFIATGIATSGQYHNVAVVTAATPAGGNVSADDESWYHAEARPGLSITGGAAPWLAGAIGLLLVGGGAALWLMRRRRA</sequence>
<dbReference type="InterPro" id="IPR033764">
    <property type="entry name" value="Sdr_B"/>
</dbReference>